<comment type="caution">
    <text evidence="1">The sequence shown here is derived from an EMBL/GenBank/DDBJ whole genome shotgun (WGS) entry which is preliminary data.</text>
</comment>
<accession>A0A8J6JC81</accession>
<evidence type="ECO:0000313" key="1">
    <source>
        <dbReference type="EMBL" id="MBC5733118.1"/>
    </source>
</evidence>
<dbReference type="AlphaFoldDB" id="A0A8J6JC81"/>
<evidence type="ECO:0000313" key="2">
    <source>
        <dbReference type="Proteomes" id="UP000661435"/>
    </source>
</evidence>
<organism evidence="1 2">
    <name type="scientific">Lawsonibacter hominis</name>
    <dbReference type="NCBI Taxonomy" id="2763053"/>
    <lineage>
        <taxon>Bacteria</taxon>
        <taxon>Bacillati</taxon>
        <taxon>Bacillota</taxon>
        <taxon>Clostridia</taxon>
        <taxon>Eubacteriales</taxon>
        <taxon>Oscillospiraceae</taxon>
        <taxon>Lawsonibacter</taxon>
    </lineage>
</organism>
<gene>
    <name evidence="1" type="ORF">H8S57_05180</name>
</gene>
<keyword evidence="2" id="KW-1185">Reference proteome</keyword>
<sequence length="64" mass="7273">MKPALYALAGKVYIGIEILLAVTDVRLRMSIQIMRQSPNGKRKPPFLRSVREERSTAADFSSFF</sequence>
<proteinExistence type="predicted"/>
<dbReference type="EMBL" id="JACOPP010000005">
    <property type="protein sequence ID" value="MBC5733118.1"/>
    <property type="molecule type" value="Genomic_DNA"/>
</dbReference>
<protein>
    <submittedName>
        <fullName evidence="1">Uncharacterized protein</fullName>
    </submittedName>
</protein>
<dbReference type="Proteomes" id="UP000661435">
    <property type="component" value="Unassembled WGS sequence"/>
</dbReference>
<name>A0A8J6JC81_9FIRM</name>
<reference evidence="1" key="1">
    <citation type="submission" date="2020-08" db="EMBL/GenBank/DDBJ databases">
        <title>Genome public.</title>
        <authorList>
            <person name="Liu C."/>
            <person name="Sun Q."/>
        </authorList>
    </citation>
    <scope>NUCLEOTIDE SEQUENCE</scope>
    <source>
        <strain evidence="1">NSJ-51</strain>
    </source>
</reference>
<dbReference type="RefSeq" id="WP_186907021.1">
    <property type="nucleotide sequence ID" value="NZ_JACOPP010000005.1"/>
</dbReference>